<evidence type="ECO:0000313" key="5">
    <source>
        <dbReference type="EMBL" id="GAU25041.1"/>
    </source>
</evidence>
<keyword evidence="4" id="KW-0735">Signal-anchor</keyword>
<accession>A0A2Z6LZA3</accession>
<evidence type="ECO:0000313" key="6">
    <source>
        <dbReference type="Proteomes" id="UP000242715"/>
    </source>
</evidence>
<reference evidence="6" key="1">
    <citation type="journal article" date="2017" name="Front. Plant Sci.">
        <title>Climate Clever Clovers: New Paradigm to Reduce the Environmental Footprint of Ruminants by Breeding Low Methanogenic Forages Utilizing Haplotype Variation.</title>
        <authorList>
            <person name="Kaur P."/>
            <person name="Appels R."/>
            <person name="Bayer P.E."/>
            <person name="Keeble-Gagnere G."/>
            <person name="Wang J."/>
            <person name="Hirakawa H."/>
            <person name="Shirasawa K."/>
            <person name="Vercoe P."/>
            <person name="Stefanova K."/>
            <person name="Durmic Z."/>
            <person name="Nichols P."/>
            <person name="Revell C."/>
            <person name="Isobe S.N."/>
            <person name="Edwards D."/>
            <person name="Erskine W."/>
        </authorList>
    </citation>
    <scope>NUCLEOTIDE SEQUENCE [LARGE SCALE GENOMIC DNA]</scope>
    <source>
        <strain evidence="6">cv. Daliak</strain>
    </source>
</reference>
<dbReference type="GO" id="GO:0032259">
    <property type="term" value="P:methylation"/>
    <property type="evidence" value="ECO:0007669"/>
    <property type="project" value="UniProtKB-KW"/>
</dbReference>
<dbReference type="AlphaFoldDB" id="A0A2Z6LZA3"/>
<dbReference type="GO" id="GO:0008168">
    <property type="term" value="F:methyltransferase activity"/>
    <property type="evidence" value="ECO:0007669"/>
    <property type="project" value="UniProtKB-UniRule"/>
</dbReference>
<keyword evidence="6" id="KW-1185">Reference proteome</keyword>
<dbReference type="GO" id="GO:0005802">
    <property type="term" value="C:trans-Golgi network"/>
    <property type="evidence" value="ECO:0007669"/>
    <property type="project" value="TreeGrafter"/>
</dbReference>
<dbReference type="GO" id="GO:0016020">
    <property type="term" value="C:membrane"/>
    <property type="evidence" value="ECO:0007669"/>
    <property type="project" value="UniProtKB-SubCell"/>
</dbReference>
<name>A0A2Z6LZA3_TRISU</name>
<dbReference type="PANTHER" id="PTHR10108">
    <property type="entry name" value="SAM-DEPENDENT METHYLTRANSFERASE"/>
    <property type="match status" value="1"/>
</dbReference>
<evidence type="ECO:0000256" key="3">
    <source>
        <dbReference type="ARBA" id="ARBA00023180"/>
    </source>
</evidence>
<evidence type="ECO:0000256" key="1">
    <source>
        <dbReference type="ARBA" id="ARBA00022603"/>
    </source>
</evidence>
<evidence type="ECO:0000256" key="2">
    <source>
        <dbReference type="ARBA" id="ARBA00022679"/>
    </source>
</evidence>
<sequence>MKGITAEMFNENTELWKKIFAYYKTLNYQLAEPGRFRNLLDMNAYLGGFAAAMLDDPVWVMNVVPV</sequence>
<dbReference type="PANTHER" id="PTHR10108:SF1059">
    <property type="entry name" value="METHYLTRANSFERASE PMT15-RELATED"/>
    <property type="match status" value="1"/>
</dbReference>
<dbReference type="EC" id="2.1.1.-" evidence="4"/>
<keyword evidence="2 4" id="KW-0808">Transferase</keyword>
<keyword evidence="1 4" id="KW-0489">Methyltransferase</keyword>
<comment type="similarity">
    <text evidence="4">Belongs to the methyltransferase superfamily.</text>
</comment>
<dbReference type="Pfam" id="PF03141">
    <property type="entry name" value="Methyltransf_29"/>
    <property type="match status" value="1"/>
</dbReference>
<dbReference type="EMBL" id="DF973301">
    <property type="protein sequence ID" value="GAU25041.1"/>
    <property type="molecule type" value="Genomic_DNA"/>
</dbReference>
<keyword evidence="3 4" id="KW-0325">Glycoprotein</keyword>
<gene>
    <name evidence="5" type="ORF">TSUD_155150</name>
</gene>
<evidence type="ECO:0000256" key="4">
    <source>
        <dbReference type="RuleBase" id="RU366043"/>
    </source>
</evidence>
<comment type="subcellular location">
    <subcellularLocation>
        <location evidence="4">Membrane</location>
        <topology evidence="4">Single-pass type II membrane protein</topology>
    </subcellularLocation>
</comment>
<keyword evidence="4" id="KW-0812">Transmembrane</keyword>
<organism evidence="5 6">
    <name type="scientific">Trifolium subterraneum</name>
    <name type="common">Subterranean clover</name>
    <dbReference type="NCBI Taxonomy" id="3900"/>
    <lineage>
        <taxon>Eukaryota</taxon>
        <taxon>Viridiplantae</taxon>
        <taxon>Streptophyta</taxon>
        <taxon>Embryophyta</taxon>
        <taxon>Tracheophyta</taxon>
        <taxon>Spermatophyta</taxon>
        <taxon>Magnoliopsida</taxon>
        <taxon>eudicotyledons</taxon>
        <taxon>Gunneridae</taxon>
        <taxon>Pentapetalae</taxon>
        <taxon>rosids</taxon>
        <taxon>fabids</taxon>
        <taxon>Fabales</taxon>
        <taxon>Fabaceae</taxon>
        <taxon>Papilionoideae</taxon>
        <taxon>50 kb inversion clade</taxon>
        <taxon>NPAAA clade</taxon>
        <taxon>Hologalegina</taxon>
        <taxon>IRL clade</taxon>
        <taxon>Trifolieae</taxon>
        <taxon>Trifolium</taxon>
    </lineage>
</organism>
<protein>
    <recommendedName>
        <fullName evidence="4">Methyltransferase</fullName>
        <ecNumber evidence="4">2.1.1.-</ecNumber>
    </recommendedName>
</protein>
<dbReference type="InterPro" id="IPR004159">
    <property type="entry name" value="Put_SAM_MeTrfase"/>
</dbReference>
<proteinExistence type="inferred from homology"/>
<dbReference type="OrthoDB" id="1433765at2759"/>
<dbReference type="GO" id="GO:0005768">
    <property type="term" value="C:endosome"/>
    <property type="evidence" value="ECO:0007669"/>
    <property type="project" value="TreeGrafter"/>
</dbReference>
<dbReference type="Proteomes" id="UP000242715">
    <property type="component" value="Unassembled WGS sequence"/>
</dbReference>